<reference evidence="1" key="1">
    <citation type="submission" date="2021-05" db="EMBL/GenBank/DDBJ databases">
        <authorList>
            <person name="Pan Q."/>
            <person name="Jouanno E."/>
            <person name="Zahm M."/>
            <person name="Klopp C."/>
            <person name="Cabau C."/>
            <person name="Louis A."/>
            <person name="Berthelot C."/>
            <person name="Parey E."/>
            <person name="Roest Crollius H."/>
            <person name="Montfort J."/>
            <person name="Robinson-Rechavi M."/>
            <person name="Bouchez O."/>
            <person name="Lampietro C."/>
            <person name="Lopez Roques C."/>
            <person name="Donnadieu C."/>
            <person name="Postlethwait J."/>
            <person name="Bobe J."/>
            <person name="Dillon D."/>
            <person name="Chandos A."/>
            <person name="von Hippel F."/>
            <person name="Guiguen Y."/>
        </authorList>
    </citation>
    <scope>NUCLEOTIDE SEQUENCE</scope>
    <source>
        <strain evidence="1">YG-Jan2019</strain>
    </source>
</reference>
<dbReference type="EMBL" id="CM055738">
    <property type="protein sequence ID" value="KAJ8004924.1"/>
    <property type="molecule type" value="Genomic_DNA"/>
</dbReference>
<organism evidence="1 2">
    <name type="scientific">Dallia pectoralis</name>
    <name type="common">Alaska blackfish</name>
    <dbReference type="NCBI Taxonomy" id="75939"/>
    <lineage>
        <taxon>Eukaryota</taxon>
        <taxon>Metazoa</taxon>
        <taxon>Chordata</taxon>
        <taxon>Craniata</taxon>
        <taxon>Vertebrata</taxon>
        <taxon>Euteleostomi</taxon>
        <taxon>Actinopterygii</taxon>
        <taxon>Neopterygii</taxon>
        <taxon>Teleostei</taxon>
        <taxon>Protacanthopterygii</taxon>
        <taxon>Esociformes</taxon>
        <taxon>Umbridae</taxon>
        <taxon>Dallia</taxon>
    </lineage>
</organism>
<dbReference type="Proteomes" id="UP001157502">
    <property type="component" value="Chromosome 11"/>
</dbReference>
<proteinExistence type="predicted"/>
<keyword evidence="2" id="KW-1185">Reference proteome</keyword>
<accession>A0ACC2GMK4</accession>
<evidence type="ECO:0000313" key="1">
    <source>
        <dbReference type="EMBL" id="KAJ8004924.1"/>
    </source>
</evidence>
<gene>
    <name evidence="1" type="ORF">DPEC_G00141340</name>
</gene>
<comment type="caution">
    <text evidence="1">The sequence shown here is derived from an EMBL/GenBank/DDBJ whole genome shotgun (WGS) entry which is preliminary data.</text>
</comment>
<name>A0ACC2GMK4_DALPE</name>
<sequence length="160" mass="18135">MLKNFTVEPYVRLKSLDPSSNEHSAMLMCSAYNFYPKHIIITWLRNGQKVNSDVTSTEVLTNGDWSYQIHAYLQYTPTAGERITCMVEHYSLTEPQLHDWDPSMPTPEKYKIVIGASVLLLGLISVVMGLVYYRKNYTVMIQVATSDDMGPSSSIETDSL</sequence>
<evidence type="ECO:0000313" key="2">
    <source>
        <dbReference type="Proteomes" id="UP001157502"/>
    </source>
</evidence>
<protein>
    <submittedName>
        <fullName evidence="1">Uncharacterized protein</fullName>
    </submittedName>
</protein>